<dbReference type="PROSITE" id="PS50043">
    <property type="entry name" value="HTH_LUXR_2"/>
    <property type="match status" value="1"/>
</dbReference>
<dbReference type="GO" id="GO:0000160">
    <property type="term" value="P:phosphorelay signal transduction system"/>
    <property type="evidence" value="ECO:0007669"/>
    <property type="project" value="InterPro"/>
</dbReference>
<dbReference type="EMBL" id="CAFBLU010000023">
    <property type="protein sequence ID" value="CAB4879248.1"/>
    <property type="molecule type" value="Genomic_DNA"/>
</dbReference>
<keyword evidence="1" id="KW-0597">Phosphoprotein</keyword>
<dbReference type="InterPro" id="IPR039420">
    <property type="entry name" value="WalR-like"/>
</dbReference>
<dbReference type="Gene3D" id="3.40.50.2300">
    <property type="match status" value="1"/>
</dbReference>
<evidence type="ECO:0000256" key="4">
    <source>
        <dbReference type="ARBA" id="ARBA00023163"/>
    </source>
</evidence>
<dbReference type="CDD" id="cd17535">
    <property type="entry name" value="REC_NarL-like"/>
    <property type="match status" value="1"/>
</dbReference>
<dbReference type="InterPro" id="IPR036388">
    <property type="entry name" value="WH-like_DNA-bd_sf"/>
</dbReference>
<dbReference type="PANTHER" id="PTHR43214:SF41">
    <property type="entry name" value="NITRATE_NITRITE RESPONSE REGULATOR PROTEIN NARP"/>
    <property type="match status" value="1"/>
</dbReference>
<dbReference type="GO" id="GO:0006355">
    <property type="term" value="P:regulation of DNA-templated transcription"/>
    <property type="evidence" value="ECO:0007669"/>
    <property type="project" value="InterPro"/>
</dbReference>
<dbReference type="SMART" id="SM00421">
    <property type="entry name" value="HTH_LUXR"/>
    <property type="match status" value="1"/>
</dbReference>
<dbReference type="PROSITE" id="PS50110">
    <property type="entry name" value="RESPONSE_REGULATORY"/>
    <property type="match status" value="1"/>
</dbReference>
<gene>
    <name evidence="7" type="ORF">UFOPK3444_01236</name>
</gene>
<dbReference type="SUPFAM" id="SSF46894">
    <property type="entry name" value="C-terminal effector domain of the bipartite response regulators"/>
    <property type="match status" value="1"/>
</dbReference>
<dbReference type="InterPro" id="IPR001789">
    <property type="entry name" value="Sig_transdc_resp-reg_receiver"/>
</dbReference>
<dbReference type="PRINTS" id="PR00038">
    <property type="entry name" value="HTHLUXR"/>
</dbReference>
<dbReference type="PANTHER" id="PTHR43214">
    <property type="entry name" value="TWO-COMPONENT RESPONSE REGULATOR"/>
    <property type="match status" value="1"/>
</dbReference>
<dbReference type="InterPro" id="IPR016032">
    <property type="entry name" value="Sig_transdc_resp-reg_C-effctor"/>
</dbReference>
<evidence type="ECO:0000313" key="7">
    <source>
        <dbReference type="EMBL" id="CAB4879248.1"/>
    </source>
</evidence>
<proteinExistence type="predicted"/>
<keyword evidence="2" id="KW-0805">Transcription regulation</keyword>
<feature type="domain" description="HTH luxR-type" evidence="5">
    <location>
        <begin position="172"/>
        <end position="237"/>
    </location>
</feature>
<accession>A0A6J7EBW9</accession>
<dbReference type="PROSITE" id="PS00622">
    <property type="entry name" value="HTH_LUXR_1"/>
    <property type="match status" value="1"/>
</dbReference>
<dbReference type="CDD" id="cd06170">
    <property type="entry name" value="LuxR_C_like"/>
    <property type="match status" value="1"/>
</dbReference>
<dbReference type="Gene3D" id="1.10.10.10">
    <property type="entry name" value="Winged helix-like DNA-binding domain superfamily/Winged helix DNA-binding domain"/>
    <property type="match status" value="1"/>
</dbReference>
<dbReference type="SUPFAM" id="SSF52172">
    <property type="entry name" value="CheY-like"/>
    <property type="match status" value="1"/>
</dbReference>
<evidence type="ECO:0000256" key="2">
    <source>
        <dbReference type="ARBA" id="ARBA00023015"/>
    </source>
</evidence>
<organism evidence="7">
    <name type="scientific">freshwater metagenome</name>
    <dbReference type="NCBI Taxonomy" id="449393"/>
    <lineage>
        <taxon>unclassified sequences</taxon>
        <taxon>metagenomes</taxon>
        <taxon>ecological metagenomes</taxon>
    </lineage>
</organism>
<evidence type="ECO:0000256" key="3">
    <source>
        <dbReference type="ARBA" id="ARBA00023125"/>
    </source>
</evidence>
<keyword evidence="3" id="KW-0238">DNA-binding</keyword>
<dbReference type="InterPro" id="IPR000792">
    <property type="entry name" value="Tscrpt_reg_LuxR_C"/>
</dbReference>
<dbReference type="InterPro" id="IPR058245">
    <property type="entry name" value="NreC/VraR/RcsB-like_REC"/>
</dbReference>
<feature type="domain" description="Response regulatory" evidence="6">
    <location>
        <begin position="29"/>
        <end position="154"/>
    </location>
</feature>
<dbReference type="Pfam" id="PF00196">
    <property type="entry name" value="GerE"/>
    <property type="match status" value="1"/>
</dbReference>
<evidence type="ECO:0000259" key="5">
    <source>
        <dbReference type="PROSITE" id="PS50043"/>
    </source>
</evidence>
<keyword evidence="4" id="KW-0804">Transcription</keyword>
<sequence length="240" mass="26090">MSSSLAKPESVYPATGALSGVEVSQPKRTVLIVEERELVREALRTLLERHDRGEVVAMASDTREAARYAGAHKPSVTLVYPDSPFGMGVDTATHETLMGMIRSIQEAAPETKVVLISEHGNLDEICEAIQAGAYAVIDSREPLEDVLRALEAIFGGSPHMPSGIAYALVRGEREKIDELTPRELEVLTKVAYGHTNAVIASELHISVRTVESHRASIQARLGLDTRAELVRYALDAGLIR</sequence>
<reference evidence="7" key="1">
    <citation type="submission" date="2020-05" db="EMBL/GenBank/DDBJ databases">
        <authorList>
            <person name="Chiriac C."/>
            <person name="Salcher M."/>
            <person name="Ghai R."/>
            <person name="Kavagutti S V."/>
        </authorList>
    </citation>
    <scope>NUCLEOTIDE SEQUENCE</scope>
</reference>
<protein>
    <submittedName>
        <fullName evidence="7">Unannotated protein</fullName>
    </submittedName>
</protein>
<evidence type="ECO:0000256" key="1">
    <source>
        <dbReference type="ARBA" id="ARBA00022553"/>
    </source>
</evidence>
<dbReference type="InterPro" id="IPR011006">
    <property type="entry name" value="CheY-like_superfamily"/>
</dbReference>
<evidence type="ECO:0000259" key="6">
    <source>
        <dbReference type="PROSITE" id="PS50110"/>
    </source>
</evidence>
<dbReference type="AlphaFoldDB" id="A0A6J7EBW9"/>
<dbReference type="Pfam" id="PF00072">
    <property type="entry name" value="Response_reg"/>
    <property type="match status" value="1"/>
</dbReference>
<dbReference type="GO" id="GO:0003677">
    <property type="term" value="F:DNA binding"/>
    <property type="evidence" value="ECO:0007669"/>
    <property type="project" value="UniProtKB-KW"/>
</dbReference>
<name>A0A6J7EBW9_9ZZZZ</name>
<dbReference type="SMART" id="SM00448">
    <property type="entry name" value="REC"/>
    <property type="match status" value="1"/>
</dbReference>